<evidence type="ECO:0000313" key="1">
    <source>
        <dbReference type="EMBL" id="KAK8771301.1"/>
    </source>
</evidence>
<dbReference type="EMBL" id="JARKHS020019921">
    <property type="protein sequence ID" value="KAK8771301.1"/>
    <property type="molecule type" value="Genomic_DNA"/>
</dbReference>
<gene>
    <name evidence="1" type="ORF">V5799_025453</name>
</gene>
<protein>
    <submittedName>
        <fullName evidence="1">Uncharacterized protein</fullName>
    </submittedName>
</protein>
<sequence length="66" mass="7130">MASKSHPAALTDGSTRLTERQTSFLALLIDGGKIAPGRRPSDTALTEQTVRRSARITTLDYGPMDQ</sequence>
<keyword evidence="2" id="KW-1185">Reference proteome</keyword>
<comment type="caution">
    <text evidence="1">The sequence shown here is derived from an EMBL/GenBank/DDBJ whole genome shotgun (WGS) entry which is preliminary data.</text>
</comment>
<evidence type="ECO:0000313" key="2">
    <source>
        <dbReference type="Proteomes" id="UP001321473"/>
    </source>
</evidence>
<name>A0AAQ4E962_AMBAM</name>
<reference evidence="1 2" key="1">
    <citation type="journal article" date="2023" name="Arcadia Sci">
        <title>De novo assembly of a long-read Amblyomma americanum tick genome.</title>
        <authorList>
            <person name="Chou S."/>
            <person name="Poskanzer K.E."/>
            <person name="Rollins M."/>
            <person name="Thuy-Boun P.S."/>
        </authorList>
    </citation>
    <scope>NUCLEOTIDE SEQUENCE [LARGE SCALE GENOMIC DNA]</scope>
    <source>
        <strain evidence="1">F_SG_1</strain>
        <tissue evidence="1">Salivary glands</tissue>
    </source>
</reference>
<organism evidence="1 2">
    <name type="scientific">Amblyomma americanum</name>
    <name type="common">Lone star tick</name>
    <dbReference type="NCBI Taxonomy" id="6943"/>
    <lineage>
        <taxon>Eukaryota</taxon>
        <taxon>Metazoa</taxon>
        <taxon>Ecdysozoa</taxon>
        <taxon>Arthropoda</taxon>
        <taxon>Chelicerata</taxon>
        <taxon>Arachnida</taxon>
        <taxon>Acari</taxon>
        <taxon>Parasitiformes</taxon>
        <taxon>Ixodida</taxon>
        <taxon>Ixodoidea</taxon>
        <taxon>Ixodidae</taxon>
        <taxon>Amblyomminae</taxon>
        <taxon>Amblyomma</taxon>
    </lineage>
</organism>
<proteinExistence type="predicted"/>
<dbReference type="Proteomes" id="UP001321473">
    <property type="component" value="Unassembled WGS sequence"/>
</dbReference>
<dbReference type="AlphaFoldDB" id="A0AAQ4E962"/>
<accession>A0AAQ4E962</accession>